<dbReference type="GO" id="GO:0006269">
    <property type="term" value="P:DNA replication, synthesis of primer"/>
    <property type="evidence" value="ECO:0007669"/>
    <property type="project" value="UniProtKB-KW"/>
</dbReference>
<feature type="compositionally biased region" description="Polar residues" evidence="12">
    <location>
        <begin position="454"/>
        <end position="466"/>
    </location>
</feature>
<evidence type="ECO:0000256" key="9">
    <source>
        <dbReference type="ARBA" id="ARBA00022842"/>
    </source>
</evidence>
<dbReference type="InterPro" id="IPR037068">
    <property type="entry name" value="DNA_primase_core_N_sf"/>
</dbReference>
<evidence type="ECO:0000313" key="14">
    <source>
        <dbReference type="EMBL" id="VAV95061.1"/>
    </source>
</evidence>
<evidence type="ECO:0000256" key="7">
    <source>
        <dbReference type="ARBA" id="ARBA00022771"/>
    </source>
</evidence>
<gene>
    <name evidence="14" type="ORF">MNBD_ALPHA08-2048</name>
</gene>
<keyword evidence="7" id="KW-0863">Zinc-finger</keyword>
<evidence type="ECO:0000256" key="5">
    <source>
        <dbReference type="ARBA" id="ARBA00022705"/>
    </source>
</evidence>
<dbReference type="PANTHER" id="PTHR30313:SF2">
    <property type="entry name" value="DNA PRIMASE"/>
    <property type="match status" value="1"/>
</dbReference>
<keyword evidence="4 14" id="KW-0548">Nucleotidyltransferase</keyword>
<organism evidence="14">
    <name type="scientific">hydrothermal vent metagenome</name>
    <dbReference type="NCBI Taxonomy" id="652676"/>
    <lineage>
        <taxon>unclassified sequences</taxon>
        <taxon>metagenomes</taxon>
        <taxon>ecological metagenomes</taxon>
    </lineage>
</organism>
<evidence type="ECO:0000259" key="13">
    <source>
        <dbReference type="PROSITE" id="PS50880"/>
    </source>
</evidence>
<dbReference type="InterPro" id="IPR036977">
    <property type="entry name" value="DNA_primase_Znf_CHC2"/>
</dbReference>
<keyword evidence="1" id="KW-0240">DNA-directed RNA polymerase</keyword>
<dbReference type="NCBIfam" id="TIGR01391">
    <property type="entry name" value="dnaG"/>
    <property type="match status" value="1"/>
</dbReference>
<dbReference type="HAMAP" id="MF_00974">
    <property type="entry name" value="DNA_primase_DnaG"/>
    <property type="match status" value="1"/>
</dbReference>
<dbReference type="SMART" id="SM00493">
    <property type="entry name" value="TOPRIM"/>
    <property type="match status" value="1"/>
</dbReference>
<dbReference type="InterPro" id="IPR002694">
    <property type="entry name" value="Znf_CHC2"/>
</dbReference>
<evidence type="ECO:0000256" key="12">
    <source>
        <dbReference type="SAM" id="MobiDB-lite"/>
    </source>
</evidence>
<dbReference type="EC" id="2.7.7.-" evidence="14"/>
<dbReference type="InterPro" id="IPR013264">
    <property type="entry name" value="DNAG_N"/>
</dbReference>
<reference evidence="14" key="1">
    <citation type="submission" date="2018-06" db="EMBL/GenBank/DDBJ databases">
        <authorList>
            <person name="Zhirakovskaya E."/>
        </authorList>
    </citation>
    <scope>NUCLEOTIDE SEQUENCE</scope>
</reference>
<dbReference type="InterPro" id="IPR034151">
    <property type="entry name" value="TOPRIM_DnaG_bac"/>
</dbReference>
<evidence type="ECO:0000256" key="6">
    <source>
        <dbReference type="ARBA" id="ARBA00022723"/>
    </source>
</evidence>
<dbReference type="GO" id="GO:0003677">
    <property type="term" value="F:DNA binding"/>
    <property type="evidence" value="ECO:0007669"/>
    <property type="project" value="UniProtKB-KW"/>
</dbReference>
<dbReference type="GO" id="GO:1990077">
    <property type="term" value="C:primosome complex"/>
    <property type="evidence" value="ECO:0007669"/>
    <property type="project" value="UniProtKB-KW"/>
</dbReference>
<name>A0A3B0RVD2_9ZZZZ</name>
<dbReference type="EMBL" id="UOEC01000125">
    <property type="protein sequence ID" value="VAV95061.1"/>
    <property type="molecule type" value="Genomic_DNA"/>
</dbReference>
<evidence type="ECO:0000256" key="1">
    <source>
        <dbReference type="ARBA" id="ARBA00022478"/>
    </source>
</evidence>
<dbReference type="AlphaFoldDB" id="A0A3B0RVD2"/>
<feature type="region of interest" description="Disordered" evidence="12">
    <location>
        <begin position="428"/>
        <end position="469"/>
    </location>
</feature>
<dbReference type="FunFam" id="3.90.980.10:FF:000001">
    <property type="entry name" value="DNA primase"/>
    <property type="match status" value="1"/>
</dbReference>
<dbReference type="Pfam" id="PF01807">
    <property type="entry name" value="Zn_ribbon_DnaG"/>
    <property type="match status" value="1"/>
</dbReference>
<dbReference type="GO" id="GO:0000428">
    <property type="term" value="C:DNA-directed RNA polymerase complex"/>
    <property type="evidence" value="ECO:0007669"/>
    <property type="project" value="UniProtKB-KW"/>
</dbReference>
<dbReference type="FunFam" id="3.40.1360.10:FF:000002">
    <property type="entry name" value="DNA primase"/>
    <property type="match status" value="1"/>
</dbReference>
<feature type="non-terminal residue" evidence="14">
    <location>
        <position position="1"/>
    </location>
</feature>
<proteinExistence type="inferred from homology"/>
<dbReference type="SUPFAM" id="SSF56731">
    <property type="entry name" value="DNA primase core"/>
    <property type="match status" value="1"/>
</dbReference>
<keyword evidence="3 14" id="KW-0808">Transferase</keyword>
<dbReference type="Gene3D" id="3.40.1360.10">
    <property type="match status" value="1"/>
</dbReference>
<dbReference type="SMART" id="SM00400">
    <property type="entry name" value="ZnF_CHCC"/>
    <property type="match status" value="1"/>
</dbReference>
<dbReference type="InterPro" id="IPR030846">
    <property type="entry name" value="DnaG_bac"/>
</dbReference>
<feature type="compositionally biased region" description="Basic and acidic residues" evidence="12">
    <location>
        <begin position="386"/>
        <end position="397"/>
    </location>
</feature>
<dbReference type="PROSITE" id="PS50880">
    <property type="entry name" value="TOPRIM"/>
    <property type="match status" value="1"/>
</dbReference>
<dbReference type="GO" id="GO:0003899">
    <property type="term" value="F:DNA-directed RNA polymerase activity"/>
    <property type="evidence" value="ECO:0007669"/>
    <property type="project" value="InterPro"/>
</dbReference>
<evidence type="ECO:0000256" key="4">
    <source>
        <dbReference type="ARBA" id="ARBA00022695"/>
    </source>
</evidence>
<keyword evidence="5" id="KW-0235">DNA replication</keyword>
<feature type="region of interest" description="Disordered" evidence="12">
    <location>
        <begin position="386"/>
        <end position="410"/>
    </location>
</feature>
<keyword evidence="6" id="KW-0479">Metal-binding</keyword>
<accession>A0A3B0RVD2</accession>
<dbReference type="GO" id="GO:0005737">
    <property type="term" value="C:cytoplasm"/>
    <property type="evidence" value="ECO:0007669"/>
    <property type="project" value="TreeGrafter"/>
</dbReference>
<dbReference type="GO" id="GO:0008270">
    <property type="term" value="F:zinc ion binding"/>
    <property type="evidence" value="ECO:0007669"/>
    <property type="project" value="UniProtKB-KW"/>
</dbReference>
<keyword evidence="9" id="KW-0460">Magnesium</keyword>
<dbReference type="InterPro" id="IPR006295">
    <property type="entry name" value="DNA_primase_DnaG"/>
</dbReference>
<evidence type="ECO:0000256" key="3">
    <source>
        <dbReference type="ARBA" id="ARBA00022679"/>
    </source>
</evidence>
<dbReference type="InterPro" id="IPR050219">
    <property type="entry name" value="DnaG_primase"/>
</dbReference>
<evidence type="ECO:0000256" key="2">
    <source>
        <dbReference type="ARBA" id="ARBA00022515"/>
    </source>
</evidence>
<dbReference type="InterPro" id="IPR006171">
    <property type="entry name" value="TOPRIM_dom"/>
</dbReference>
<evidence type="ECO:0000256" key="8">
    <source>
        <dbReference type="ARBA" id="ARBA00022833"/>
    </source>
</evidence>
<dbReference type="CDD" id="cd03364">
    <property type="entry name" value="TOPRIM_DnaG_primases"/>
    <property type="match status" value="1"/>
</dbReference>
<dbReference type="Gene3D" id="3.90.580.10">
    <property type="entry name" value="Zinc finger, CHC2-type domain"/>
    <property type="match status" value="1"/>
</dbReference>
<keyword evidence="2" id="KW-0639">Primosome</keyword>
<evidence type="ECO:0000256" key="11">
    <source>
        <dbReference type="ARBA" id="ARBA00023163"/>
    </source>
</evidence>
<keyword evidence="10" id="KW-0238">DNA-binding</keyword>
<dbReference type="Gene3D" id="1.10.860.10">
    <property type="entry name" value="DNAb Helicase, Chain A"/>
    <property type="match status" value="1"/>
</dbReference>
<dbReference type="Pfam" id="PF08275">
    <property type="entry name" value="DNAG_N"/>
    <property type="match status" value="1"/>
</dbReference>
<dbReference type="PANTHER" id="PTHR30313">
    <property type="entry name" value="DNA PRIMASE"/>
    <property type="match status" value="1"/>
</dbReference>
<keyword evidence="11" id="KW-0804">Transcription</keyword>
<dbReference type="Pfam" id="PF13662">
    <property type="entry name" value="Toprim_4"/>
    <property type="match status" value="1"/>
</dbReference>
<keyword evidence="8" id="KW-0862">Zinc</keyword>
<evidence type="ECO:0000256" key="10">
    <source>
        <dbReference type="ARBA" id="ARBA00023125"/>
    </source>
</evidence>
<sequence length="649" mass="73162">KNPMRFTDHFMDEIRARITISNVVGRAVQWDRKKTNAGRGDYWACCPFHHEKTPSFHADDRKGRYYCFGCKASGDIFRFLTEKQGMSFPEAVEQLAGEAGLEMPQRTEQDVEREQQRASLYDIMQMAQDFFAEQLQSASGAAARGYLTDRHLTTGIQQQFQVGYAPSDRYALKTFLAEKNIPTEQMAAAGLVVTGEDIAVPYDRFRDRIMFPICDPRGRVIAFGGRAMNADVPAKYLNSPETELFHKSAVLYNLDKARQSAYDQSAIIAVEGYMDVIAMARAGLANTVAPLGTALTDQQMHMMWRIAPEPTLCFDGDQAGVNAAYRALDTALPLLKPGHSLRFAMLPEGLDPDDLLNSEGPTALKEIIDAALPMSDLLWQRALERNDRSTPERRAQFDSDMESATSLIQDSKVREHYRSTLRQRMRDLWQKSGQSRPPYRKSAQGTPFRRNKFTPRQAQWQQQTPPSRELMALTRASRSSQNHESRECQIINLVLNHPALLDEVDETFSELDFFSGDLDRLRKEIIDIAALNEGLDKSALKDHLTKRGLAVLLEKTDKQAQRLNSWFSEADAAFDDAMTGFKHMVALHRKTVTLERQLKEAERVLAENPTEENLTNLNAIRDALRSTQGEEAIIEGFGEASGRPADALS</sequence>
<dbReference type="InterPro" id="IPR016136">
    <property type="entry name" value="DNA_helicase_N/primase_C"/>
</dbReference>
<dbReference type="PIRSF" id="PIRSF002811">
    <property type="entry name" value="DnaG"/>
    <property type="match status" value="1"/>
</dbReference>
<dbReference type="SUPFAM" id="SSF57783">
    <property type="entry name" value="Zinc beta-ribbon"/>
    <property type="match status" value="1"/>
</dbReference>
<feature type="domain" description="Toprim" evidence="13">
    <location>
        <begin position="265"/>
        <end position="347"/>
    </location>
</feature>
<dbReference type="Gene3D" id="3.90.980.10">
    <property type="entry name" value="DNA primase, catalytic core, N-terminal domain"/>
    <property type="match status" value="1"/>
</dbReference>
<protein>
    <submittedName>
        <fullName evidence="14">DNA primase</fullName>
        <ecNumber evidence="14">2.7.7.-</ecNumber>
    </submittedName>
</protein>